<evidence type="ECO:0000313" key="4">
    <source>
        <dbReference type="EMBL" id="KAJ3445500.1"/>
    </source>
</evidence>
<feature type="domain" description="BZIP" evidence="3">
    <location>
        <begin position="204"/>
        <end position="263"/>
    </location>
</feature>
<feature type="region of interest" description="Disordered" evidence="2">
    <location>
        <begin position="59"/>
        <end position="167"/>
    </location>
</feature>
<name>A0AAV7ZYG3_9EUKA</name>
<reference evidence="4" key="1">
    <citation type="submission" date="2022-08" db="EMBL/GenBank/DDBJ databases">
        <title>Novel sulphate-reducing endosymbionts in the free-living metamonad Anaeramoeba.</title>
        <authorList>
            <person name="Jerlstrom-Hultqvist J."/>
            <person name="Cepicka I."/>
            <person name="Gallot-Lavallee L."/>
            <person name="Salas-Leiva D."/>
            <person name="Curtis B.A."/>
            <person name="Zahonova K."/>
            <person name="Pipaliya S."/>
            <person name="Dacks J."/>
            <person name="Roger A.J."/>
        </authorList>
    </citation>
    <scope>NUCLEOTIDE SEQUENCE</scope>
    <source>
        <strain evidence="4">Busselton2</strain>
    </source>
</reference>
<comment type="caution">
    <text evidence="4">The sequence shown here is derived from an EMBL/GenBank/DDBJ whole genome shotgun (WGS) entry which is preliminary data.</text>
</comment>
<evidence type="ECO:0000259" key="3">
    <source>
        <dbReference type="PROSITE" id="PS50217"/>
    </source>
</evidence>
<proteinExistence type="predicted"/>
<feature type="compositionally biased region" description="Low complexity" evidence="2">
    <location>
        <begin position="102"/>
        <end position="121"/>
    </location>
</feature>
<dbReference type="GO" id="GO:0003700">
    <property type="term" value="F:DNA-binding transcription factor activity"/>
    <property type="evidence" value="ECO:0007669"/>
    <property type="project" value="InterPro"/>
</dbReference>
<feature type="compositionally biased region" description="Basic and acidic residues" evidence="2">
    <location>
        <begin position="137"/>
        <end position="146"/>
    </location>
</feature>
<protein>
    <submittedName>
        <fullName evidence="4">Transcription factor ap-1</fullName>
    </submittedName>
</protein>
<gene>
    <name evidence="4" type="ORF">M0812_11377</name>
</gene>
<keyword evidence="1" id="KW-0175">Coiled coil</keyword>
<feature type="coiled-coil region" evidence="1">
    <location>
        <begin position="213"/>
        <end position="273"/>
    </location>
</feature>
<sequence>MDNAPSSQENFDFPNIFGTYNDLDLDFLSTEDQLEAIPNLIQETKNPILQTTKDNTNILPLELPQNTNTNKGSQTLKKDTKNEDHNKNKSKKTQDHKKTQDKNTNTNTNTNTNHGTKKNTNISLSEDTKKNTSININDEKNQDSSQKKNQNKKTKPKTNKNSIKKNKINIFQDPNIEMTEKEKQILRPLSKKEMKKLPKKQIAERKKARDRVIARYHRKKEKEEKEKLESEINELEKDSNELNKKISEYEKKNNKLKQRISRQKLKLKATIARQRRLNQSGNRSQRIQRNQTDFIFDFSVFPNQDNDYPQNYSKKRVKTQSKGFGFQLVYK</sequence>
<evidence type="ECO:0000313" key="5">
    <source>
        <dbReference type="Proteomes" id="UP001146793"/>
    </source>
</evidence>
<dbReference type="InterPro" id="IPR004827">
    <property type="entry name" value="bZIP"/>
</dbReference>
<dbReference type="AlphaFoldDB" id="A0AAV7ZYG3"/>
<evidence type="ECO:0000256" key="2">
    <source>
        <dbReference type="SAM" id="MobiDB-lite"/>
    </source>
</evidence>
<dbReference type="EMBL" id="JANTQA010000023">
    <property type="protein sequence ID" value="KAJ3445500.1"/>
    <property type="molecule type" value="Genomic_DNA"/>
</dbReference>
<accession>A0AAV7ZYG3</accession>
<feature type="compositionally biased region" description="Basic residues" evidence="2">
    <location>
        <begin position="149"/>
        <end position="167"/>
    </location>
</feature>
<feature type="compositionally biased region" description="Polar residues" evidence="2">
    <location>
        <begin position="59"/>
        <end position="75"/>
    </location>
</feature>
<evidence type="ECO:0000256" key="1">
    <source>
        <dbReference type="SAM" id="Coils"/>
    </source>
</evidence>
<feature type="compositionally biased region" description="Basic and acidic residues" evidence="2">
    <location>
        <begin position="76"/>
        <end position="101"/>
    </location>
</feature>
<organism evidence="4 5">
    <name type="scientific">Anaeramoeba flamelloides</name>
    <dbReference type="NCBI Taxonomy" id="1746091"/>
    <lineage>
        <taxon>Eukaryota</taxon>
        <taxon>Metamonada</taxon>
        <taxon>Anaeramoebidae</taxon>
        <taxon>Anaeramoeba</taxon>
    </lineage>
</organism>
<dbReference type="Proteomes" id="UP001146793">
    <property type="component" value="Unassembled WGS sequence"/>
</dbReference>
<dbReference type="PROSITE" id="PS50217">
    <property type="entry name" value="BZIP"/>
    <property type="match status" value="1"/>
</dbReference>